<proteinExistence type="predicted"/>
<sequence>MIEINRETMKEEIRQRLISIFSLPETRFAMVKKLYIPKTTDRETLEDLAAEAVARCYHDFVSDIDIHVHVGLPPETFADPEEYLSRIDRFGFDGSCCLGKVFVKDSSMYRIILKNGMRYDFIFDLTEDPHAEKLFLLPPAEDTTRPTVKLWPAENIDRFWFESGYALTRLYRDHYLQADQQANLLLNETLILQGTPTHPYNINFCRRGSQDVPEYSLADPNACPYRTDIPGFSHIAGKIYTAAVTYDRLITRRSPAYPQQHQNLFAIWEAYHQNYLERMDILPSQIDP</sequence>
<reference evidence="1" key="1">
    <citation type="journal article" date="2021" name="PeerJ">
        <title>Extensive microbial diversity within the chicken gut microbiome revealed by metagenomics and culture.</title>
        <authorList>
            <person name="Gilroy R."/>
            <person name="Ravi A."/>
            <person name="Getino M."/>
            <person name="Pursley I."/>
            <person name="Horton D.L."/>
            <person name="Alikhan N.F."/>
            <person name="Baker D."/>
            <person name="Gharbi K."/>
            <person name="Hall N."/>
            <person name="Watson M."/>
            <person name="Adriaenssens E.M."/>
            <person name="Foster-Nyarko E."/>
            <person name="Jarju S."/>
            <person name="Secka A."/>
            <person name="Antonio M."/>
            <person name="Oren A."/>
            <person name="Chaudhuri R.R."/>
            <person name="La Ragione R."/>
            <person name="Hildebrand F."/>
            <person name="Pallen M.J."/>
        </authorList>
    </citation>
    <scope>NUCLEOTIDE SEQUENCE</scope>
    <source>
        <strain evidence="1">CHK183-1962</strain>
    </source>
</reference>
<dbReference type="Proteomes" id="UP000886890">
    <property type="component" value="Unassembled WGS sequence"/>
</dbReference>
<dbReference type="EMBL" id="DXEK01000110">
    <property type="protein sequence ID" value="HIX77246.1"/>
    <property type="molecule type" value="Genomic_DNA"/>
</dbReference>
<protein>
    <submittedName>
        <fullName evidence="1">Uncharacterized protein</fullName>
    </submittedName>
</protein>
<evidence type="ECO:0000313" key="1">
    <source>
        <dbReference type="EMBL" id="HIX77246.1"/>
    </source>
</evidence>
<comment type="caution">
    <text evidence="1">The sequence shown here is derived from an EMBL/GenBank/DDBJ whole genome shotgun (WGS) entry which is preliminary data.</text>
</comment>
<reference evidence="1" key="2">
    <citation type="submission" date="2021-04" db="EMBL/GenBank/DDBJ databases">
        <authorList>
            <person name="Gilroy R."/>
        </authorList>
    </citation>
    <scope>NUCLEOTIDE SEQUENCE</scope>
    <source>
        <strain evidence="1">CHK183-1962</strain>
    </source>
</reference>
<dbReference type="AlphaFoldDB" id="A0A9D2BID1"/>
<accession>A0A9D2BID1</accession>
<evidence type="ECO:0000313" key="2">
    <source>
        <dbReference type="Proteomes" id="UP000886890"/>
    </source>
</evidence>
<organism evidence="1 2">
    <name type="scientific">Candidatus Fusicatenibacter merdavium</name>
    <dbReference type="NCBI Taxonomy" id="2838600"/>
    <lineage>
        <taxon>Bacteria</taxon>
        <taxon>Bacillati</taxon>
        <taxon>Bacillota</taxon>
        <taxon>Clostridia</taxon>
        <taxon>Lachnospirales</taxon>
        <taxon>Lachnospiraceae</taxon>
        <taxon>Fusicatenibacter</taxon>
    </lineage>
</organism>
<gene>
    <name evidence="1" type="ORF">H9734_06600</name>
</gene>
<name>A0A9D2BID1_9FIRM</name>